<evidence type="ECO:0000313" key="3">
    <source>
        <dbReference type="EMBL" id="EFJ51416.1"/>
    </source>
</evidence>
<dbReference type="AlphaFoldDB" id="D8TLY9"/>
<feature type="compositionally biased region" description="Polar residues" evidence="1">
    <location>
        <begin position="557"/>
        <end position="568"/>
    </location>
</feature>
<keyword evidence="2" id="KW-0732">Signal</keyword>
<evidence type="ECO:0000256" key="1">
    <source>
        <dbReference type="SAM" id="MobiDB-lite"/>
    </source>
</evidence>
<dbReference type="OrthoDB" id="562349at2759"/>
<organism evidence="4">
    <name type="scientific">Volvox carteri f. nagariensis</name>
    <dbReference type="NCBI Taxonomy" id="3068"/>
    <lineage>
        <taxon>Eukaryota</taxon>
        <taxon>Viridiplantae</taxon>
        <taxon>Chlorophyta</taxon>
        <taxon>core chlorophytes</taxon>
        <taxon>Chlorophyceae</taxon>
        <taxon>CS clade</taxon>
        <taxon>Chlamydomonadales</taxon>
        <taxon>Volvocaceae</taxon>
        <taxon>Volvox</taxon>
    </lineage>
</organism>
<evidence type="ECO:0000256" key="2">
    <source>
        <dbReference type="SAM" id="SignalP"/>
    </source>
</evidence>
<dbReference type="KEGG" id="vcn:VOLCADRAFT_87681"/>
<name>D8TLY9_VOLCA</name>
<dbReference type="InParanoid" id="D8TLY9"/>
<proteinExistence type="predicted"/>
<feature type="region of interest" description="Disordered" evidence="1">
    <location>
        <begin position="456"/>
        <end position="568"/>
    </location>
</feature>
<feature type="compositionally biased region" description="Acidic residues" evidence="1">
    <location>
        <begin position="491"/>
        <end position="539"/>
    </location>
</feature>
<protein>
    <recommendedName>
        <fullName evidence="5">DDE-1 domain-containing protein</fullName>
    </recommendedName>
</protein>
<dbReference type="GeneID" id="9620331"/>
<evidence type="ECO:0000313" key="4">
    <source>
        <dbReference type="Proteomes" id="UP000001058"/>
    </source>
</evidence>
<accession>D8TLY9</accession>
<gene>
    <name evidence="3" type="ORF">VOLCADRAFT_87681</name>
</gene>
<sequence length="568" mass="63032">MMRWRLRWWRWPLAITVATTTPKSTGPRGMYARFSNDEKRMVVEFIRERCADSVAMGINFMHRDHSGTFNSEHPLKESTVSGWLAKYKENPTIFGAGVATPGRGRKASLPNDAFAVAKAVIMEMVLSGLNVTSGTLHEPIIERLREAGYAYLLAGSGGTFTCSRAWIRKVCKGLHLSNRAATSAAQKLPADWEDIARLFLLQIAYLAFKHAIPKALVVNADQTGCNIVPVSKRTYGRTPDSDSSARIGCRRLSRGANRVQLRGLRKEGISTGSRTRNLLSGMVAHFHAQSKTVHLSEAFQAHLKCKCPGILLKYVPANCTSKLQPADTGLQKPLKDAIRNEASKAFRWQLESQFNSSVAPQDAVLNLHTSAMKPLVCSFILAAWLYLISQPQIVLHAWDSATLSKAWDQDTIDQAARKHPMLERVLEHVTELDAKFSMLPADKVEAMRAAMAAKRAAKLNEQAKRQGGVKGGRTKQGNKHGRGTKRAEPEGSNEEMEHEEDEPEPSSSEEESEESEAPSDCEDEGDVDGDKGEESEDEGMDFRSDMDFRSSAALEWWTTNSSRFSRRS</sequence>
<feature type="chain" id="PRO_5003123688" description="DDE-1 domain-containing protein" evidence="2">
    <location>
        <begin position="21"/>
        <end position="568"/>
    </location>
</feature>
<dbReference type="RefSeq" id="XP_002947368.1">
    <property type="nucleotide sequence ID" value="XM_002947322.1"/>
</dbReference>
<dbReference type="EMBL" id="GL378327">
    <property type="protein sequence ID" value="EFJ51416.1"/>
    <property type="molecule type" value="Genomic_DNA"/>
</dbReference>
<feature type="signal peptide" evidence="2">
    <location>
        <begin position="1"/>
        <end position="20"/>
    </location>
</feature>
<keyword evidence="4" id="KW-1185">Reference proteome</keyword>
<evidence type="ECO:0008006" key="5">
    <source>
        <dbReference type="Google" id="ProtNLM"/>
    </source>
</evidence>
<feature type="compositionally biased region" description="Basic residues" evidence="1">
    <location>
        <begin position="472"/>
        <end position="484"/>
    </location>
</feature>
<reference evidence="3 4" key="1">
    <citation type="journal article" date="2010" name="Science">
        <title>Genomic analysis of organismal complexity in the multicellular green alga Volvox carteri.</title>
        <authorList>
            <person name="Prochnik S.E."/>
            <person name="Umen J."/>
            <person name="Nedelcu A.M."/>
            <person name="Hallmann A."/>
            <person name="Miller S.M."/>
            <person name="Nishii I."/>
            <person name="Ferris P."/>
            <person name="Kuo A."/>
            <person name="Mitros T."/>
            <person name="Fritz-Laylin L.K."/>
            <person name="Hellsten U."/>
            <person name="Chapman J."/>
            <person name="Simakov O."/>
            <person name="Rensing S.A."/>
            <person name="Terry A."/>
            <person name="Pangilinan J."/>
            <person name="Kapitonov V."/>
            <person name="Jurka J."/>
            <person name="Salamov A."/>
            <person name="Shapiro H."/>
            <person name="Schmutz J."/>
            <person name="Grimwood J."/>
            <person name="Lindquist E."/>
            <person name="Lucas S."/>
            <person name="Grigoriev I.V."/>
            <person name="Schmitt R."/>
            <person name="Kirk D."/>
            <person name="Rokhsar D.S."/>
        </authorList>
    </citation>
    <scope>NUCLEOTIDE SEQUENCE [LARGE SCALE GENOMIC DNA]</scope>
    <source>
        <strain evidence="4">f. Nagariensis / Eve</strain>
    </source>
</reference>
<dbReference type="Proteomes" id="UP000001058">
    <property type="component" value="Unassembled WGS sequence"/>
</dbReference>